<gene>
    <name evidence="1" type="ORF">CU098_004940</name>
</gene>
<protein>
    <submittedName>
        <fullName evidence="1">Uncharacterized protein</fullName>
    </submittedName>
</protein>
<dbReference type="Gene3D" id="2.130.10.10">
    <property type="entry name" value="YVTN repeat-like/Quinoprotein amine dehydrogenase"/>
    <property type="match status" value="1"/>
</dbReference>
<organism evidence="1 2">
    <name type="scientific">Rhizopus stolonifer</name>
    <name type="common">Rhizopus nigricans</name>
    <dbReference type="NCBI Taxonomy" id="4846"/>
    <lineage>
        <taxon>Eukaryota</taxon>
        <taxon>Fungi</taxon>
        <taxon>Fungi incertae sedis</taxon>
        <taxon>Mucoromycota</taxon>
        <taxon>Mucoromycotina</taxon>
        <taxon>Mucoromycetes</taxon>
        <taxon>Mucorales</taxon>
        <taxon>Mucorineae</taxon>
        <taxon>Rhizopodaceae</taxon>
        <taxon>Rhizopus</taxon>
    </lineage>
</organism>
<dbReference type="STRING" id="4846.A0A367IJE0"/>
<dbReference type="OrthoDB" id="3219396at2759"/>
<dbReference type="AlphaFoldDB" id="A0A367IJE0"/>
<comment type="caution">
    <text evidence="1">The sequence shown here is derived from an EMBL/GenBank/DDBJ whole genome shotgun (WGS) entry which is preliminary data.</text>
</comment>
<dbReference type="Proteomes" id="UP000253551">
    <property type="component" value="Unassembled WGS sequence"/>
</dbReference>
<sequence>MNYPILVTFTHNRKLSVFRLQNLTCSLIQCLQSPMDWSPMIMDIHAIANQRWKVVLCFDIRFQQTLYGHTCRVDALAITKHKLISGDRSGIYIWNLATKQHIMTLRMYQDQSSLNELPDAHMETLGFDEDKIVAVVQNDKGDAFVRLWSFNQ</sequence>
<evidence type="ECO:0000313" key="2">
    <source>
        <dbReference type="Proteomes" id="UP000253551"/>
    </source>
</evidence>
<reference evidence="1 2" key="1">
    <citation type="journal article" date="2018" name="G3 (Bethesda)">
        <title>Phylogenetic and Phylogenomic Definition of Rhizopus Species.</title>
        <authorList>
            <person name="Gryganskyi A.P."/>
            <person name="Golan J."/>
            <person name="Dolatabadi S."/>
            <person name="Mondo S."/>
            <person name="Robb S."/>
            <person name="Idnurm A."/>
            <person name="Muszewska A."/>
            <person name="Steczkiewicz K."/>
            <person name="Masonjones S."/>
            <person name="Liao H.L."/>
            <person name="Gajdeczka M.T."/>
            <person name="Anike F."/>
            <person name="Vuek A."/>
            <person name="Anishchenko I.M."/>
            <person name="Voigt K."/>
            <person name="de Hoog G.S."/>
            <person name="Smith M.E."/>
            <person name="Heitman J."/>
            <person name="Vilgalys R."/>
            <person name="Stajich J.E."/>
        </authorList>
    </citation>
    <scope>NUCLEOTIDE SEQUENCE [LARGE SCALE GENOMIC DNA]</scope>
    <source>
        <strain evidence="1 2">LSU 92-RS-03</strain>
    </source>
</reference>
<name>A0A367IJE0_RHIST</name>
<accession>A0A367IJE0</accession>
<proteinExistence type="predicted"/>
<dbReference type="InterPro" id="IPR036322">
    <property type="entry name" value="WD40_repeat_dom_sf"/>
</dbReference>
<dbReference type="InterPro" id="IPR015943">
    <property type="entry name" value="WD40/YVTN_repeat-like_dom_sf"/>
</dbReference>
<dbReference type="SUPFAM" id="SSF50978">
    <property type="entry name" value="WD40 repeat-like"/>
    <property type="match status" value="1"/>
</dbReference>
<dbReference type="EMBL" id="PJQM01007740">
    <property type="protein sequence ID" value="RCH77783.1"/>
    <property type="molecule type" value="Genomic_DNA"/>
</dbReference>
<evidence type="ECO:0000313" key="1">
    <source>
        <dbReference type="EMBL" id="RCH77783.1"/>
    </source>
</evidence>
<keyword evidence="2" id="KW-1185">Reference proteome</keyword>